<feature type="domain" description="KAP NTPase" evidence="1">
    <location>
        <begin position="48"/>
        <end position="244"/>
    </location>
</feature>
<dbReference type="PANTHER" id="PTHR22674">
    <property type="entry name" value="NTPASE, KAP FAMILY P-LOOP DOMAIN-CONTAINING 1"/>
    <property type="match status" value="1"/>
</dbReference>
<dbReference type="InterPro" id="IPR011646">
    <property type="entry name" value="KAP_P-loop"/>
</dbReference>
<dbReference type="PANTHER" id="PTHR22674:SF6">
    <property type="entry name" value="NTPASE KAP FAMILY P-LOOP DOMAIN-CONTAINING PROTEIN 1"/>
    <property type="match status" value="1"/>
</dbReference>
<evidence type="ECO:0000313" key="2">
    <source>
        <dbReference type="EMBL" id="GEM51455.1"/>
    </source>
</evidence>
<keyword evidence="3" id="KW-1185">Reference proteome</keyword>
<dbReference type="InterPro" id="IPR052754">
    <property type="entry name" value="NTPase_KAP_P-loop"/>
</dbReference>
<comment type="caution">
    <text evidence="2">The sequence shown here is derived from an EMBL/GenBank/DDBJ whole genome shotgun (WGS) entry which is preliminary data.</text>
</comment>
<proteinExistence type="predicted"/>
<dbReference type="STRING" id="1218108.GCA_000382425_02542"/>
<dbReference type="InterPro" id="IPR027417">
    <property type="entry name" value="P-loop_NTPase"/>
</dbReference>
<evidence type="ECO:0000259" key="1">
    <source>
        <dbReference type="Pfam" id="PF07693"/>
    </source>
</evidence>
<gene>
    <name evidence="2" type="ORF">EB1_12450</name>
</gene>
<protein>
    <recommendedName>
        <fullName evidence="1">KAP NTPase domain-containing protein</fullName>
    </recommendedName>
</protein>
<dbReference type="Gene3D" id="3.40.50.300">
    <property type="entry name" value="P-loop containing nucleotide triphosphate hydrolases"/>
    <property type="match status" value="1"/>
</dbReference>
<sequence length="251" mass="29125">MAIVPIILIVSFWYFNRVKEKENKKSDFYDDNPINCSEEDILNRKQKAIQVARLIKGNKSKTSLAIGIVGEWGNGKTSFMNFIEESFVDEKDYIIVHFNSWLNISINSIINDFFNTIEKKISIYSIDISKELKKYGNNVLSINKNSTTETLLNAINIIPENSLSDNFENLNTLLNKLDKKVIVFFDDIDRLQPNEVFEVLKLIRNTASFDVFSFVVGYDKAYLNIALEKNNISFSDRYYEKIFKKNSFITN</sequence>
<dbReference type="AlphaFoldDB" id="A0A511NF79"/>
<dbReference type="EMBL" id="BJXC01000006">
    <property type="protein sequence ID" value="GEM51455.1"/>
    <property type="molecule type" value="Genomic_DNA"/>
</dbReference>
<dbReference type="Pfam" id="PF07693">
    <property type="entry name" value="KAP_NTPase"/>
    <property type="match status" value="1"/>
</dbReference>
<name>A0A511NF79_9FLAO</name>
<accession>A0A511NF79</accession>
<evidence type="ECO:0000313" key="3">
    <source>
        <dbReference type="Proteomes" id="UP000321245"/>
    </source>
</evidence>
<reference evidence="2 3" key="1">
    <citation type="submission" date="2019-07" db="EMBL/GenBank/DDBJ databases">
        <title>Whole genome shotgun sequence of Empedobacter brevis NBRC 14943.</title>
        <authorList>
            <person name="Hosoyama A."/>
            <person name="Uohara A."/>
            <person name="Ohji S."/>
            <person name="Ichikawa N."/>
        </authorList>
    </citation>
    <scope>NUCLEOTIDE SEQUENCE [LARGE SCALE GENOMIC DNA]</scope>
    <source>
        <strain evidence="2 3">NBRC 14943</strain>
    </source>
</reference>
<organism evidence="2 3">
    <name type="scientific">Empedobacter brevis NBRC 14943 = ATCC 43319</name>
    <dbReference type="NCBI Taxonomy" id="1218108"/>
    <lineage>
        <taxon>Bacteria</taxon>
        <taxon>Pseudomonadati</taxon>
        <taxon>Bacteroidota</taxon>
        <taxon>Flavobacteriia</taxon>
        <taxon>Flavobacteriales</taxon>
        <taxon>Weeksellaceae</taxon>
        <taxon>Empedobacter</taxon>
    </lineage>
</organism>
<dbReference type="Proteomes" id="UP000321245">
    <property type="component" value="Unassembled WGS sequence"/>
</dbReference>
<dbReference type="SUPFAM" id="SSF52540">
    <property type="entry name" value="P-loop containing nucleoside triphosphate hydrolases"/>
    <property type="match status" value="1"/>
</dbReference>